<evidence type="ECO:0000256" key="11">
    <source>
        <dbReference type="RuleBase" id="RU000492"/>
    </source>
</evidence>
<dbReference type="EMBL" id="QKRW01000051">
    <property type="protein sequence ID" value="RAL59538.1"/>
    <property type="molecule type" value="Genomic_DNA"/>
</dbReference>
<feature type="domain" description="Helicase C-terminal" evidence="16">
    <location>
        <begin position="398"/>
        <end position="550"/>
    </location>
</feature>
<feature type="coiled-coil region" evidence="13">
    <location>
        <begin position="100"/>
        <end position="127"/>
    </location>
</feature>
<evidence type="ECO:0000256" key="14">
    <source>
        <dbReference type="SAM" id="MobiDB-lite"/>
    </source>
</evidence>
<dbReference type="PROSITE" id="PS00039">
    <property type="entry name" value="DEAD_ATP_HELICASE"/>
    <property type="match status" value="1"/>
</dbReference>
<sequence>MEGAQHTTTALIDRQERAIAALLTRFKNLVLLAALPTEDAFTKETAAAEGLRMEVESNALTSAAEDLLKLTRELKELWTFGSLREIGEGEGDGEMEADSMKVAELIEKQLEKKHEQEKNKTINLNQLGLLRPLSLAMSSPPNPRARKQPRRGHHSSQLASTRGKARGGRNVQNISPIQNATFSTSASFAEEMSAVATPTLSAPVPLDTPRFADLGAENLLNPILLKTITDDLKFDHMMPRRPRDGISLLVLTPTRELAQQIAKEASQLLQRLPTFKVGFAIGGTNKNSEEKNILNGCNILIATPGRLFDHLSDERVTDAFRNLDTIVLDEADRLLDMGFMNAIKDIVKLLPDKEKTDRQGMLFSATIAPHVEKVAHFSSLQRLQVYIDHSQRGAMVGSIREEMELEGKASFKAIVFAPTAALVDFYADLLSQLPDLPPIMVLHSRVSQTKRTKVTADYRLAKDGILVATDVVARGMDFPAVTNVFQVGIPSDKESYIHRLGRTARAGKEGRGVFIITEAESAFAKWTLKDIQFITTAADLSSAFEVLRVASTLENHAKTYQAWLGYYKNHLRLMKWDNTELVRQGNLYAKEGLGAPETPTIYRRVIGKMGLKGTPGLNIIPDPPRVSRAQENGGGGQGRSAGSGGKGAGPGGASSGGHEEKRSIVRGGSGSGRGGIKRGFQSTL</sequence>
<organism evidence="17 18">
    <name type="scientific">Monilinia fructigena</name>
    <dbReference type="NCBI Taxonomy" id="38457"/>
    <lineage>
        <taxon>Eukaryota</taxon>
        <taxon>Fungi</taxon>
        <taxon>Dikarya</taxon>
        <taxon>Ascomycota</taxon>
        <taxon>Pezizomycotina</taxon>
        <taxon>Leotiomycetes</taxon>
        <taxon>Helotiales</taxon>
        <taxon>Sclerotiniaceae</taxon>
        <taxon>Monilinia</taxon>
    </lineage>
</organism>
<dbReference type="PROSITE" id="PS51192">
    <property type="entry name" value="HELICASE_ATP_BIND_1"/>
    <property type="match status" value="1"/>
</dbReference>
<reference evidence="17 18" key="1">
    <citation type="submission" date="2018-06" db="EMBL/GenBank/DDBJ databases">
        <title>Genome Sequence of the Brown Rot Fungal Pathogen Monilinia fructigena.</title>
        <authorList>
            <person name="Landi L."/>
            <person name="De Miccolis Angelini R.M."/>
            <person name="Pollastro S."/>
            <person name="Abate D."/>
            <person name="Faretra F."/>
            <person name="Romanazzi G."/>
        </authorList>
    </citation>
    <scope>NUCLEOTIDE SEQUENCE [LARGE SCALE GENOMIC DNA]</scope>
    <source>
        <strain evidence="17 18">Mfrg269</strain>
    </source>
</reference>
<dbReference type="Pfam" id="PF00270">
    <property type="entry name" value="DEAD"/>
    <property type="match status" value="1"/>
</dbReference>
<evidence type="ECO:0000256" key="6">
    <source>
        <dbReference type="ARBA" id="ARBA00022840"/>
    </source>
</evidence>
<dbReference type="InterPro" id="IPR027417">
    <property type="entry name" value="P-loop_NTPase"/>
</dbReference>
<gene>
    <name evidence="17" type="ORF">DID88_006532</name>
</gene>
<evidence type="ECO:0000256" key="4">
    <source>
        <dbReference type="ARBA" id="ARBA00022801"/>
    </source>
</evidence>
<evidence type="ECO:0000256" key="10">
    <source>
        <dbReference type="ARBA" id="ARBA00023242"/>
    </source>
</evidence>
<dbReference type="Gene3D" id="3.40.50.300">
    <property type="entry name" value="P-loop containing nucleotide triphosphate hydrolases"/>
    <property type="match status" value="2"/>
</dbReference>
<keyword evidence="5 11" id="KW-0347">Helicase</keyword>
<keyword evidence="8" id="KW-0805">Transcription regulation</keyword>
<dbReference type="CDD" id="cd18787">
    <property type="entry name" value="SF2_C_DEAD"/>
    <property type="match status" value="1"/>
</dbReference>
<evidence type="ECO:0000256" key="8">
    <source>
        <dbReference type="ARBA" id="ARBA00023015"/>
    </source>
</evidence>
<feature type="compositionally biased region" description="Basic residues" evidence="14">
    <location>
        <begin position="144"/>
        <end position="154"/>
    </location>
</feature>
<dbReference type="GO" id="GO:0016592">
    <property type="term" value="C:mediator complex"/>
    <property type="evidence" value="ECO:0007669"/>
    <property type="project" value="InterPro"/>
</dbReference>
<keyword evidence="4 11" id="KW-0378">Hydrolase</keyword>
<dbReference type="OrthoDB" id="193716at2759"/>
<dbReference type="PANTHER" id="PTHR24031">
    <property type="entry name" value="RNA HELICASE"/>
    <property type="match status" value="1"/>
</dbReference>
<evidence type="ECO:0000256" key="9">
    <source>
        <dbReference type="ARBA" id="ARBA00023163"/>
    </source>
</evidence>
<accession>A0A395IJ97</accession>
<dbReference type="SMART" id="SM00487">
    <property type="entry name" value="DEXDc"/>
    <property type="match status" value="1"/>
</dbReference>
<evidence type="ECO:0000256" key="5">
    <source>
        <dbReference type="ARBA" id="ARBA00022806"/>
    </source>
</evidence>
<evidence type="ECO:0000256" key="13">
    <source>
        <dbReference type="SAM" id="Coils"/>
    </source>
</evidence>
<dbReference type="InterPro" id="IPR000629">
    <property type="entry name" value="RNA-helicase_DEAD-box_CS"/>
</dbReference>
<keyword evidence="7 12" id="KW-0694">RNA-binding</keyword>
<keyword evidence="6 11" id="KW-0067">ATP-binding</keyword>
<feature type="region of interest" description="Disordered" evidence="14">
    <location>
        <begin position="133"/>
        <end position="172"/>
    </location>
</feature>
<evidence type="ECO:0000313" key="18">
    <source>
        <dbReference type="Proteomes" id="UP000249056"/>
    </source>
</evidence>
<keyword evidence="9" id="KW-0804">Transcription</keyword>
<dbReference type="GO" id="GO:0003723">
    <property type="term" value="F:RNA binding"/>
    <property type="evidence" value="ECO:0007669"/>
    <property type="project" value="UniProtKB-UniRule"/>
</dbReference>
<proteinExistence type="inferred from homology"/>
<evidence type="ECO:0000313" key="17">
    <source>
        <dbReference type="EMBL" id="RAL59538.1"/>
    </source>
</evidence>
<dbReference type="AlphaFoldDB" id="A0A395IJ97"/>
<evidence type="ECO:0000256" key="3">
    <source>
        <dbReference type="ARBA" id="ARBA00022741"/>
    </source>
</evidence>
<dbReference type="SMART" id="SM00490">
    <property type="entry name" value="HELICc"/>
    <property type="match status" value="1"/>
</dbReference>
<protein>
    <recommendedName>
        <fullName evidence="12">ATP-dependent RNA helicase</fullName>
        <ecNumber evidence="12">3.6.4.13</ecNumber>
    </recommendedName>
</protein>
<comment type="catalytic activity">
    <reaction evidence="12">
        <text>ATP + H2O = ADP + phosphate + H(+)</text>
        <dbReference type="Rhea" id="RHEA:13065"/>
        <dbReference type="ChEBI" id="CHEBI:15377"/>
        <dbReference type="ChEBI" id="CHEBI:15378"/>
        <dbReference type="ChEBI" id="CHEBI:30616"/>
        <dbReference type="ChEBI" id="CHEBI:43474"/>
        <dbReference type="ChEBI" id="CHEBI:456216"/>
        <dbReference type="EC" id="3.6.4.13"/>
    </reaction>
</comment>
<dbReference type="EC" id="3.6.4.13" evidence="12"/>
<comment type="subcellular location">
    <subcellularLocation>
        <location evidence="1">Nucleus</location>
    </subcellularLocation>
</comment>
<evidence type="ECO:0000256" key="7">
    <source>
        <dbReference type="ARBA" id="ARBA00022884"/>
    </source>
</evidence>
<dbReference type="GO" id="GO:0003712">
    <property type="term" value="F:transcription coregulator activity"/>
    <property type="evidence" value="ECO:0007669"/>
    <property type="project" value="InterPro"/>
</dbReference>
<dbReference type="GO" id="GO:0005524">
    <property type="term" value="F:ATP binding"/>
    <property type="evidence" value="ECO:0007669"/>
    <property type="project" value="UniProtKB-UniRule"/>
</dbReference>
<name>A0A395IJ97_9HELO</name>
<comment type="domain">
    <text evidence="12">The Q motif is unique to and characteristic of the DEAD box family of RNA helicases and controls ATP binding and hydrolysis.</text>
</comment>
<comment type="function">
    <text evidence="12">RNA helicase.</text>
</comment>
<dbReference type="GO" id="GO:0003724">
    <property type="term" value="F:RNA helicase activity"/>
    <property type="evidence" value="ECO:0007669"/>
    <property type="project" value="UniProtKB-EC"/>
</dbReference>
<keyword evidence="18" id="KW-1185">Reference proteome</keyword>
<dbReference type="InterPro" id="IPR001650">
    <property type="entry name" value="Helicase_C-like"/>
</dbReference>
<dbReference type="GO" id="GO:0016787">
    <property type="term" value="F:hydrolase activity"/>
    <property type="evidence" value="ECO:0007669"/>
    <property type="project" value="UniProtKB-KW"/>
</dbReference>
<feature type="compositionally biased region" description="Gly residues" evidence="14">
    <location>
        <begin position="632"/>
        <end position="655"/>
    </location>
</feature>
<keyword evidence="3 11" id="KW-0547">Nucleotide-binding</keyword>
<dbReference type="InterPro" id="IPR011545">
    <property type="entry name" value="DEAD/DEAH_box_helicase_dom"/>
</dbReference>
<comment type="similarity">
    <text evidence="2">Belongs to the Mediator complex subunit 22 family.</text>
</comment>
<dbReference type="Proteomes" id="UP000249056">
    <property type="component" value="Unassembled WGS sequence"/>
</dbReference>
<dbReference type="InterPro" id="IPR009332">
    <property type="entry name" value="Med22"/>
</dbReference>
<dbReference type="SUPFAM" id="SSF52540">
    <property type="entry name" value="P-loop containing nucleoside triphosphate hydrolases"/>
    <property type="match status" value="1"/>
</dbReference>
<comment type="caution">
    <text evidence="17">The sequence shown here is derived from an EMBL/GenBank/DDBJ whole genome shotgun (WGS) entry which is preliminary data.</text>
</comment>
<evidence type="ECO:0000256" key="2">
    <source>
        <dbReference type="ARBA" id="ARBA00005942"/>
    </source>
</evidence>
<feature type="domain" description="Helicase ATP-binding" evidence="15">
    <location>
        <begin position="249"/>
        <end position="385"/>
    </location>
</feature>
<dbReference type="PROSITE" id="PS51194">
    <property type="entry name" value="HELICASE_CTER"/>
    <property type="match status" value="1"/>
</dbReference>
<dbReference type="InterPro" id="IPR014001">
    <property type="entry name" value="Helicase_ATP-bd"/>
</dbReference>
<dbReference type="Pfam" id="PF06179">
    <property type="entry name" value="Med22"/>
    <property type="match status" value="1"/>
</dbReference>
<evidence type="ECO:0000259" key="15">
    <source>
        <dbReference type="PROSITE" id="PS51192"/>
    </source>
</evidence>
<keyword evidence="13" id="KW-0175">Coiled coil</keyword>
<evidence type="ECO:0000256" key="12">
    <source>
        <dbReference type="RuleBase" id="RU365068"/>
    </source>
</evidence>
<feature type="region of interest" description="Disordered" evidence="14">
    <location>
        <begin position="613"/>
        <end position="684"/>
    </location>
</feature>
<evidence type="ECO:0000259" key="16">
    <source>
        <dbReference type="PROSITE" id="PS51194"/>
    </source>
</evidence>
<evidence type="ECO:0000256" key="1">
    <source>
        <dbReference type="ARBA" id="ARBA00004123"/>
    </source>
</evidence>
<comment type="similarity">
    <text evidence="11">Belongs to the DEAD box helicase family.</text>
</comment>
<keyword evidence="10" id="KW-0539">Nucleus</keyword>
<dbReference type="Pfam" id="PF00271">
    <property type="entry name" value="Helicase_C"/>
    <property type="match status" value="1"/>
</dbReference>
<dbReference type="GO" id="GO:0006357">
    <property type="term" value="P:regulation of transcription by RNA polymerase II"/>
    <property type="evidence" value="ECO:0007669"/>
    <property type="project" value="InterPro"/>
</dbReference>